<evidence type="ECO:0000256" key="1">
    <source>
        <dbReference type="ARBA" id="ARBA00004141"/>
    </source>
</evidence>
<dbReference type="AlphaFoldDB" id="A0A139WEM9"/>
<accession>A0A139WEM9</accession>
<reference evidence="14 15" key="1">
    <citation type="journal article" date="2008" name="Nature">
        <title>The genome of the model beetle and pest Tribolium castaneum.</title>
        <authorList>
            <consortium name="Tribolium Genome Sequencing Consortium"/>
            <person name="Richards S."/>
            <person name="Gibbs R.A."/>
            <person name="Weinstock G.M."/>
            <person name="Brown S.J."/>
            <person name="Denell R."/>
            <person name="Beeman R.W."/>
            <person name="Gibbs R."/>
            <person name="Beeman R.W."/>
            <person name="Brown S.J."/>
            <person name="Bucher G."/>
            <person name="Friedrich M."/>
            <person name="Grimmelikhuijzen C.J."/>
            <person name="Klingler M."/>
            <person name="Lorenzen M."/>
            <person name="Richards S."/>
            <person name="Roth S."/>
            <person name="Schroder R."/>
            <person name="Tautz D."/>
            <person name="Zdobnov E.M."/>
            <person name="Muzny D."/>
            <person name="Gibbs R.A."/>
            <person name="Weinstock G.M."/>
            <person name="Attaway T."/>
            <person name="Bell S."/>
            <person name="Buhay C.J."/>
            <person name="Chandrabose M.N."/>
            <person name="Chavez D."/>
            <person name="Clerk-Blankenburg K.P."/>
            <person name="Cree A."/>
            <person name="Dao M."/>
            <person name="Davis C."/>
            <person name="Chacko J."/>
            <person name="Dinh H."/>
            <person name="Dugan-Rocha S."/>
            <person name="Fowler G."/>
            <person name="Garner T.T."/>
            <person name="Garnes J."/>
            <person name="Gnirke A."/>
            <person name="Hawes A."/>
            <person name="Hernandez J."/>
            <person name="Hines S."/>
            <person name="Holder M."/>
            <person name="Hume J."/>
            <person name="Jhangiani S.N."/>
            <person name="Joshi V."/>
            <person name="Khan Z.M."/>
            <person name="Jackson L."/>
            <person name="Kovar C."/>
            <person name="Kowis A."/>
            <person name="Lee S."/>
            <person name="Lewis L.R."/>
            <person name="Margolis J."/>
            <person name="Morgan M."/>
            <person name="Nazareth L.V."/>
            <person name="Nguyen N."/>
            <person name="Okwuonu G."/>
            <person name="Parker D."/>
            <person name="Richards S."/>
            <person name="Ruiz S.J."/>
            <person name="Santibanez J."/>
            <person name="Savard J."/>
            <person name="Scherer S.E."/>
            <person name="Schneider B."/>
            <person name="Sodergren E."/>
            <person name="Tautz D."/>
            <person name="Vattahil S."/>
            <person name="Villasana D."/>
            <person name="White C.S."/>
            <person name="Wright R."/>
            <person name="Park Y."/>
            <person name="Beeman R.W."/>
            <person name="Lord J."/>
            <person name="Oppert B."/>
            <person name="Lorenzen M."/>
            <person name="Brown S."/>
            <person name="Wang L."/>
            <person name="Savard J."/>
            <person name="Tautz D."/>
            <person name="Richards S."/>
            <person name="Weinstock G."/>
            <person name="Gibbs R.A."/>
            <person name="Liu Y."/>
            <person name="Worley K."/>
            <person name="Weinstock G."/>
            <person name="Elsik C.G."/>
            <person name="Reese J.T."/>
            <person name="Elhaik E."/>
            <person name="Landan G."/>
            <person name="Graur D."/>
            <person name="Arensburger P."/>
            <person name="Atkinson P."/>
            <person name="Beeman R.W."/>
            <person name="Beidler J."/>
            <person name="Brown S.J."/>
            <person name="Demuth J.P."/>
            <person name="Drury D.W."/>
            <person name="Du Y.Z."/>
            <person name="Fujiwara H."/>
            <person name="Lorenzen M."/>
            <person name="Maselli V."/>
            <person name="Osanai M."/>
            <person name="Park Y."/>
            <person name="Robertson H.M."/>
            <person name="Tu Z."/>
            <person name="Wang J.J."/>
            <person name="Wang S."/>
            <person name="Richards S."/>
            <person name="Song H."/>
            <person name="Zhang L."/>
            <person name="Sodergren E."/>
            <person name="Werner D."/>
            <person name="Stanke M."/>
            <person name="Morgenstern B."/>
            <person name="Solovyev V."/>
            <person name="Kosarev P."/>
            <person name="Brown G."/>
            <person name="Chen H.C."/>
            <person name="Ermolaeva O."/>
            <person name="Hlavina W."/>
            <person name="Kapustin Y."/>
            <person name="Kiryutin B."/>
            <person name="Kitts P."/>
            <person name="Maglott D."/>
            <person name="Pruitt K."/>
            <person name="Sapojnikov V."/>
            <person name="Souvorov A."/>
            <person name="Mackey A.J."/>
            <person name="Waterhouse R.M."/>
            <person name="Wyder S."/>
            <person name="Zdobnov E.M."/>
            <person name="Zdobnov E.M."/>
            <person name="Wyder S."/>
            <person name="Kriventseva E.V."/>
            <person name="Kadowaki T."/>
            <person name="Bork P."/>
            <person name="Aranda M."/>
            <person name="Bao R."/>
            <person name="Beermann A."/>
            <person name="Berns N."/>
            <person name="Bolognesi R."/>
            <person name="Bonneton F."/>
            <person name="Bopp D."/>
            <person name="Brown S.J."/>
            <person name="Bucher G."/>
            <person name="Butts T."/>
            <person name="Chaumot A."/>
            <person name="Denell R.E."/>
            <person name="Ferrier D.E."/>
            <person name="Friedrich M."/>
            <person name="Gordon C.M."/>
            <person name="Jindra M."/>
            <person name="Klingler M."/>
            <person name="Lan Q."/>
            <person name="Lattorff H.M."/>
            <person name="Laudet V."/>
            <person name="von Levetsow C."/>
            <person name="Liu Z."/>
            <person name="Lutz R."/>
            <person name="Lynch J.A."/>
            <person name="da Fonseca R.N."/>
            <person name="Posnien N."/>
            <person name="Reuter R."/>
            <person name="Roth S."/>
            <person name="Savard J."/>
            <person name="Schinko J.B."/>
            <person name="Schmitt C."/>
            <person name="Schoppmeier M."/>
            <person name="Schroder R."/>
            <person name="Shippy T.D."/>
            <person name="Simonnet F."/>
            <person name="Marques-Souza H."/>
            <person name="Tautz D."/>
            <person name="Tomoyasu Y."/>
            <person name="Trauner J."/>
            <person name="Van der Zee M."/>
            <person name="Vervoort M."/>
            <person name="Wittkopp N."/>
            <person name="Wimmer E.A."/>
            <person name="Yang X."/>
            <person name="Jones A.K."/>
            <person name="Sattelle D.B."/>
            <person name="Ebert P.R."/>
            <person name="Nelson D."/>
            <person name="Scott J.G."/>
            <person name="Beeman R.W."/>
            <person name="Muthukrishnan S."/>
            <person name="Kramer K.J."/>
            <person name="Arakane Y."/>
            <person name="Beeman R.W."/>
            <person name="Zhu Q."/>
            <person name="Hogenkamp D."/>
            <person name="Dixit R."/>
            <person name="Oppert B."/>
            <person name="Jiang H."/>
            <person name="Zou Z."/>
            <person name="Marshall J."/>
            <person name="Elpidina E."/>
            <person name="Vinokurov K."/>
            <person name="Oppert C."/>
            <person name="Zou Z."/>
            <person name="Evans J."/>
            <person name="Lu Z."/>
            <person name="Zhao P."/>
            <person name="Sumathipala N."/>
            <person name="Altincicek B."/>
            <person name="Vilcinskas A."/>
            <person name="Williams M."/>
            <person name="Hultmark D."/>
            <person name="Hetru C."/>
            <person name="Jiang H."/>
            <person name="Grimmelikhuijzen C.J."/>
            <person name="Hauser F."/>
            <person name="Cazzamali G."/>
            <person name="Williamson M."/>
            <person name="Park Y."/>
            <person name="Li B."/>
            <person name="Tanaka Y."/>
            <person name="Predel R."/>
            <person name="Neupert S."/>
            <person name="Schachtner J."/>
            <person name="Verleyen P."/>
            <person name="Raible F."/>
            <person name="Bork P."/>
            <person name="Friedrich M."/>
            <person name="Walden K.K."/>
            <person name="Robertson H.M."/>
            <person name="Angeli S."/>
            <person name="Foret S."/>
            <person name="Bucher G."/>
            <person name="Schuetz S."/>
            <person name="Maleszka R."/>
            <person name="Wimmer E.A."/>
            <person name="Beeman R.W."/>
            <person name="Lorenzen M."/>
            <person name="Tomoyasu Y."/>
            <person name="Miller S.C."/>
            <person name="Grossmann D."/>
            <person name="Bucher G."/>
        </authorList>
    </citation>
    <scope>NUCLEOTIDE SEQUENCE [LARGE SCALE GENOMIC DNA]</scope>
    <source>
        <strain evidence="14 15">Georgia GA2</strain>
    </source>
</reference>
<evidence type="ECO:0000313" key="14">
    <source>
        <dbReference type="EMBL" id="KYB26420.1"/>
    </source>
</evidence>
<keyword evidence="8 12" id="KW-0406">Ion transport</keyword>
<proteinExistence type="inferred from homology"/>
<keyword evidence="11 12" id="KW-0407">Ion channel</keyword>
<dbReference type="GO" id="GO:0016020">
    <property type="term" value="C:membrane"/>
    <property type="evidence" value="ECO:0007669"/>
    <property type="project" value="UniProtKB-SubCell"/>
</dbReference>
<keyword evidence="6 13" id="KW-1133">Transmembrane helix</keyword>
<keyword evidence="9 13" id="KW-0472">Membrane</keyword>
<keyword evidence="4 12" id="KW-0894">Sodium channel</keyword>
<evidence type="ECO:0000256" key="13">
    <source>
        <dbReference type="SAM" id="Phobius"/>
    </source>
</evidence>
<dbReference type="InParanoid" id="A0A139WEM9"/>
<dbReference type="GO" id="GO:0005272">
    <property type="term" value="F:sodium channel activity"/>
    <property type="evidence" value="ECO:0007669"/>
    <property type="project" value="UniProtKB-KW"/>
</dbReference>
<keyword evidence="3 12" id="KW-0813">Transport</keyword>
<protein>
    <submittedName>
        <fullName evidence="14">Sodium channel protein Nach-like Protein</fullName>
    </submittedName>
</protein>
<sequence length="373" mass="42913">MILSRLKYYGKNTTLHGLKYVADEKRRPVIRLTWIAIFILSFYGMILVFKASYKSYTENAISFVTETAYLNWNTSFPAVTLCEITSSEVAWNGDKEEAEAVQQFIADLIFFTGSCYSCHTPCSICEELDFGDIVEKFRKKCSQLLSKCKWNETPFDCCEKFLPLETEYGICYSFNSLHTKKPSQHASDFYFFSNRKTGPGALFIQTIEDVRLYFHAREDVPFINSDPDQRKDVMLGETYNISINIIEIENDENVKLLPVEKRKCRFPEEKPGDLIVHDYYSYSTCVVQCHADAHIDLCNCTHHLMPVLNKEKYCDIEGLKCLTDNFETVNRLHAKGFDKPGLVCDCLPSCIEPEYKVVADTKGVKSSHGLRWT</sequence>
<dbReference type="InterPro" id="IPR001873">
    <property type="entry name" value="ENaC"/>
</dbReference>
<dbReference type="Proteomes" id="UP000007266">
    <property type="component" value="Linkage group 7"/>
</dbReference>
<keyword evidence="7" id="KW-0915">Sodium</keyword>
<keyword evidence="5 12" id="KW-0812">Transmembrane</keyword>
<dbReference type="EMBL" id="KQ971354">
    <property type="protein sequence ID" value="KYB26420.1"/>
    <property type="molecule type" value="Genomic_DNA"/>
</dbReference>
<evidence type="ECO:0000256" key="6">
    <source>
        <dbReference type="ARBA" id="ARBA00022989"/>
    </source>
</evidence>
<evidence type="ECO:0000256" key="8">
    <source>
        <dbReference type="ARBA" id="ARBA00023065"/>
    </source>
</evidence>
<evidence type="ECO:0000256" key="12">
    <source>
        <dbReference type="RuleBase" id="RU000679"/>
    </source>
</evidence>
<keyword evidence="10 12" id="KW-0739">Sodium transport</keyword>
<dbReference type="PRINTS" id="PR01078">
    <property type="entry name" value="AMINACHANNEL"/>
</dbReference>
<dbReference type="PANTHER" id="PTHR11690:SF184">
    <property type="entry name" value="PICKPOCKET 31"/>
    <property type="match status" value="1"/>
</dbReference>
<comment type="similarity">
    <text evidence="2 12">Belongs to the amiloride-sensitive sodium channel (TC 1.A.6) family.</text>
</comment>
<evidence type="ECO:0000256" key="4">
    <source>
        <dbReference type="ARBA" id="ARBA00022461"/>
    </source>
</evidence>
<name>A0A139WEM9_TRICA</name>
<evidence type="ECO:0000256" key="3">
    <source>
        <dbReference type="ARBA" id="ARBA00022448"/>
    </source>
</evidence>
<evidence type="ECO:0000256" key="7">
    <source>
        <dbReference type="ARBA" id="ARBA00023053"/>
    </source>
</evidence>
<organism evidence="14 15">
    <name type="scientific">Tribolium castaneum</name>
    <name type="common">Red flour beetle</name>
    <dbReference type="NCBI Taxonomy" id="7070"/>
    <lineage>
        <taxon>Eukaryota</taxon>
        <taxon>Metazoa</taxon>
        <taxon>Ecdysozoa</taxon>
        <taxon>Arthropoda</taxon>
        <taxon>Hexapoda</taxon>
        <taxon>Insecta</taxon>
        <taxon>Pterygota</taxon>
        <taxon>Neoptera</taxon>
        <taxon>Endopterygota</taxon>
        <taxon>Coleoptera</taxon>
        <taxon>Polyphaga</taxon>
        <taxon>Cucujiformia</taxon>
        <taxon>Tenebrionidae</taxon>
        <taxon>Tenebrionidae incertae sedis</taxon>
        <taxon>Tribolium</taxon>
    </lineage>
</organism>
<dbReference type="PANTHER" id="PTHR11690">
    <property type="entry name" value="AMILORIDE-SENSITIVE SODIUM CHANNEL-RELATED"/>
    <property type="match status" value="1"/>
</dbReference>
<feature type="transmembrane region" description="Helical" evidence="13">
    <location>
        <begin position="29"/>
        <end position="49"/>
    </location>
</feature>
<comment type="subcellular location">
    <subcellularLocation>
        <location evidence="1">Membrane</location>
        <topology evidence="1">Multi-pass membrane protein</topology>
    </subcellularLocation>
</comment>
<evidence type="ECO:0000256" key="5">
    <source>
        <dbReference type="ARBA" id="ARBA00022692"/>
    </source>
</evidence>
<dbReference type="Gene3D" id="2.60.470.10">
    <property type="entry name" value="Acid-sensing ion channels like domains"/>
    <property type="match status" value="1"/>
</dbReference>
<dbReference type="OMA" id="ETVLWGM"/>
<evidence type="ECO:0000256" key="9">
    <source>
        <dbReference type="ARBA" id="ARBA00023136"/>
    </source>
</evidence>
<evidence type="ECO:0000256" key="2">
    <source>
        <dbReference type="ARBA" id="ARBA00007193"/>
    </source>
</evidence>
<reference evidence="14 15" key="2">
    <citation type="journal article" date="2010" name="Nucleic Acids Res.">
        <title>BeetleBase in 2010: revisions to provide comprehensive genomic information for Tribolium castaneum.</title>
        <authorList>
            <person name="Kim H.S."/>
            <person name="Murphy T."/>
            <person name="Xia J."/>
            <person name="Caragea D."/>
            <person name="Park Y."/>
            <person name="Beeman R.W."/>
            <person name="Lorenzen M.D."/>
            <person name="Butcher S."/>
            <person name="Manak J.R."/>
            <person name="Brown S.J."/>
        </authorList>
    </citation>
    <scope>GENOME REANNOTATION</scope>
    <source>
        <strain evidence="14 15">Georgia GA2</strain>
    </source>
</reference>
<evidence type="ECO:0000313" key="15">
    <source>
        <dbReference type="Proteomes" id="UP000007266"/>
    </source>
</evidence>
<evidence type="ECO:0000256" key="10">
    <source>
        <dbReference type="ARBA" id="ARBA00023201"/>
    </source>
</evidence>
<keyword evidence="15" id="KW-1185">Reference proteome</keyword>
<evidence type="ECO:0000256" key="11">
    <source>
        <dbReference type="ARBA" id="ARBA00023303"/>
    </source>
</evidence>
<gene>
    <name evidence="14" type="primary">AUGUSTUS-3.0.2_33776</name>
    <name evidence="14" type="ORF">TcasGA2_TC033776</name>
</gene>
<dbReference type="Pfam" id="PF00858">
    <property type="entry name" value="ASC"/>
    <property type="match status" value="1"/>
</dbReference>